<evidence type="ECO:0000256" key="1">
    <source>
        <dbReference type="SAM" id="Phobius"/>
    </source>
</evidence>
<name>A0A7W5DQT3_9PORP</name>
<dbReference type="Proteomes" id="UP000544222">
    <property type="component" value="Unassembled WGS sequence"/>
</dbReference>
<dbReference type="EMBL" id="JACHYB010000001">
    <property type="protein sequence ID" value="MBB3187390.1"/>
    <property type="molecule type" value="Genomic_DNA"/>
</dbReference>
<keyword evidence="1" id="KW-0812">Transmembrane</keyword>
<feature type="transmembrane region" description="Helical" evidence="1">
    <location>
        <begin position="64"/>
        <end position="86"/>
    </location>
</feature>
<reference evidence="2 3" key="1">
    <citation type="submission" date="2020-08" db="EMBL/GenBank/DDBJ databases">
        <title>Genomic Encyclopedia of Type Strains, Phase IV (KMG-IV): sequencing the most valuable type-strain genomes for metagenomic binning, comparative biology and taxonomic classification.</title>
        <authorList>
            <person name="Goeker M."/>
        </authorList>
    </citation>
    <scope>NUCLEOTIDE SEQUENCE [LARGE SCALE GENOMIC DNA]</scope>
    <source>
        <strain evidence="2 3">DSM 27471</strain>
    </source>
</reference>
<accession>A0A7W5DQT3</accession>
<proteinExistence type="predicted"/>
<evidence type="ECO:0000313" key="2">
    <source>
        <dbReference type="EMBL" id="MBB3187390.1"/>
    </source>
</evidence>
<comment type="caution">
    <text evidence="2">The sequence shown here is derived from an EMBL/GenBank/DDBJ whole genome shotgun (WGS) entry which is preliminary data.</text>
</comment>
<feature type="transmembrane region" description="Helical" evidence="1">
    <location>
        <begin position="33"/>
        <end position="52"/>
    </location>
</feature>
<keyword evidence="3" id="KW-1185">Reference proteome</keyword>
<keyword evidence="1" id="KW-1133">Transmembrane helix</keyword>
<sequence>MGLLQVRRSRLCIWMSECHFFCRKILLSSKTAVLLWYANSYAGVFSCIFRYVMLRFIWTGESMILLSIFIAMQLPVAANVLWYSLFRLHG</sequence>
<protein>
    <submittedName>
        <fullName evidence="2">Uncharacterized protein</fullName>
    </submittedName>
</protein>
<dbReference type="AlphaFoldDB" id="A0A7W5DQT3"/>
<keyword evidence="1" id="KW-0472">Membrane</keyword>
<organism evidence="2 3">
    <name type="scientific">Microbacter margulisiae</name>
    <dbReference type="NCBI Taxonomy" id="1350067"/>
    <lineage>
        <taxon>Bacteria</taxon>
        <taxon>Pseudomonadati</taxon>
        <taxon>Bacteroidota</taxon>
        <taxon>Bacteroidia</taxon>
        <taxon>Bacteroidales</taxon>
        <taxon>Porphyromonadaceae</taxon>
        <taxon>Microbacter</taxon>
    </lineage>
</organism>
<evidence type="ECO:0000313" key="3">
    <source>
        <dbReference type="Proteomes" id="UP000544222"/>
    </source>
</evidence>
<gene>
    <name evidence="2" type="ORF">FHX64_001553</name>
</gene>